<protein>
    <submittedName>
        <fullName evidence="1">Uncharacterized protein</fullName>
    </submittedName>
</protein>
<organism evidence="1 2">
    <name type="scientific">Cryptotermes secundus</name>
    <dbReference type="NCBI Taxonomy" id="105785"/>
    <lineage>
        <taxon>Eukaryota</taxon>
        <taxon>Metazoa</taxon>
        <taxon>Ecdysozoa</taxon>
        <taxon>Arthropoda</taxon>
        <taxon>Hexapoda</taxon>
        <taxon>Insecta</taxon>
        <taxon>Pterygota</taxon>
        <taxon>Neoptera</taxon>
        <taxon>Polyneoptera</taxon>
        <taxon>Dictyoptera</taxon>
        <taxon>Blattodea</taxon>
        <taxon>Blattoidea</taxon>
        <taxon>Termitoidae</taxon>
        <taxon>Kalotermitidae</taxon>
        <taxon>Cryptotermitinae</taxon>
        <taxon>Cryptotermes</taxon>
    </lineage>
</organism>
<proteinExistence type="predicted"/>
<dbReference type="Pfam" id="PF12259">
    <property type="entry name" value="Baculo_F"/>
    <property type="match status" value="1"/>
</dbReference>
<dbReference type="EMBL" id="NEVH01001352">
    <property type="protein sequence ID" value="PNF42917.1"/>
    <property type="molecule type" value="Genomic_DNA"/>
</dbReference>
<dbReference type="Proteomes" id="UP000235965">
    <property type="component" value="Unassembled WGS sequence"/>
</dbReference>
<reference evidence="1 2" key="1">
    <citation type="submission" date="2017-12" db="EMBL/GenBank/DDBJ databases">
        <title>Hemimetabolous genomes reveal molecular basis of termite eusociality.</title>
        <authorList>
            <person name="Harrison M.C."/>
            <person name="Jongepier E."/>
            <person name="Robertson H.M."/>
            <person name="Arning N."/>
            <person name="Bitard-Feildel T."/>
            <person name="Chao H."/>
            <person name="Childers C.P."/>
            <person name="Dinh H."/>
            <person name="Doddapaneni H."/>
            <person name="Dugan S."/>
            <person name="Gowin J."/>
            <person name="Greiner C."/>
            <person name="Han Y."/>
            <person name="Hu H."/>
            <person name="Hughes D.S.T."/>
            <person name="Huylmans A.-K."/>
            <person name="Kemena C."/>
            <person name="Kremer L.P.M."/>
            <person name="Lee S.L."/>
            <person name="Lopez-Ezquerra A."/>
            <person name="Mallet L."/>
            <person name="Monroy-Kuhn J.M."/>
            <person name="Moser A."/>
            <person name="Murali S.C."/>
            <person name="Muzny D.M."/>
            <person name="Otani S."/>
            <person name="Piulachs M.-D."/>
            <person name="Poelchau M."/>
            <person name="Qu J."/>
            <person name="Schaub F."/>
            <person name="Wada-Katsumata A."/>
            <person name="Worley K.C."/>
            <person name="Xie Q."/>
            <person name="Ylla G."/>
            <person name="Poulsen M."/>
            <person name="Gibbs R.A."/>
            <person name="Schal C."/>
            <person name="Richards S."/>
            <person name="Belles X."/>
            <person name="Korb J."/>
            <person name="Bornberg-Bauer E."/>
        </authorList>
    </citation>
    <scope>NUCLEOTIDE SEQUENCE [LARGE SCALE GENOMIC DNA]</scope>
    <source>
        <tissue evidence="1">Whole body</tissue>
    </source>
</reference>
<dbReference type="STRING" id="105785.A0A2J7RQ03"/>
<keyword evidence="2" id="KW-1185">Reference proteome</keyword>
<sequence>MQTNIDLMIESVINAQRGMLQLQIVAPSLILETLKRSIAEFPKEKMAPFVISKDSSNLIYKICDINIYVKDGILGYIISLPMINRGVFKTFRLIPLLVAMGRGKFIYIETESKLLYVDQTRQYYFMSDREELRRCKTIEPTKYICKQTRPLLNSHMQEACAINIPRICDTRIVQLMHTIWTQLEQRNEWIYFIPLSDSITILCPGRDPTDIVLTSTGKLMIQPNCKGYSLQECYPSKHYKIWR</sequence>
<comment type="caution">
    <text evidence="1">The sequence shown here is derived from an EMBL/GenBank/DDBJ whole genome shotgun (WGS) entry which is preliminary data.</text>
</comment>
<evidence type="ECO:0000313" key="2">
    <source>
        <dbReference type="Proteomes" id="UP000235965"/>
    </source>
</evidence>
<dbReference type="InterPro" id="IPR022048">
    <property type="entry name" value="Envelope_fusion-like"/>
</dbReference>
<evidence type="ECO:0000313" key="1">
    <source>
        <dbReference type="EMBL" id="PNF42917.1"/>
    </source>
</evidence>
<accession>A0A2J7RQ03</accession>
<name>A0A2J7RQ03_9NEOP</name>
<dbReference type="OrthoDB" id="7697589at2759"/>
<gene>
    <name evidence="1" type="ORF">B7P43_G12321</name>
</gene>
<dbReference type="AlphaFoldDB" id="A0A2J7RQ03"/>
<dbReference type="InParanoid" id="A0A2J7RQ03"/>